<proteinExistence type="predicted"/>
<dbReference type="InterPro" id="IPR001245">
    <property type="entry name" value="Ser-Thr/Tyr_kinase_cat_dom"/>
</dbReference>
<dbReference type="InterPro" id="IPR011009">
    <property type="entry name" value="Kinase-like_dom_sf"/>
</dbReference>
<evidence type="ECO:0000256" key="12">
    <source>
        <dbReference type="SAM" id="Phobius"/>
    </source>
</evidence>
<dbReference type="Gene3D" id="3.80.10.10">
    <property type="entry name" value="Ribonuclease Inhibitor"/>
    <property type="match status" value="1"/>
</dbReference>
<keyword evidence="6" id="KW-0677">Repeat</keyword>
<feature type="domain" description="Protein kinase" evidence="13">
    <location>
        <begin position="220"/>
        <end position="308"/>
    </location>
</feature>
<gene>
    <name evidence="14" type="ORF">BAE44_0014785</name>
</gene>
<evidence type="ECO:0000313" key="14">
    <source>
        <dbReference type="EMBL" id="OEL24196.1"/>
    </source>
</evidence>
<dbReference type="PANTHER" id="PTHR48008:SF6">
    <property type="entry name" value="LEUCINE-RICH REPEAT RECEPTOR-LIKE PROTEIN KINASE IMK3-RELATED"/>
    <property type="match status" value="1"/>
</dbReference>
<evidence type="ECO:0000256" key="9">
    <source>
        <dbReference type="ARBA" id="ARBA00022989"/>
    </source>
</evidence>
<evidence type="ECO:0000259" key="13">
    <source>
        <dbReference type="PROSITE" id="PS50011"/>
    </source>
</evidence>
<dbReference type="OrthoDB" id="672868at2759"/>
<keyword evidence="2" id="KW-0597">Phosphoprotein</keyword>
<keyword evidence="3" id="KW-0433">Leucine-rich repeat</keyword>
<dbReference type="GO" id="GO:0016020">
    <property type="term" value="C:membrane"/>
    <property type="evidence" value="ECO:0007669"/>
    <property type="project" value="UniProtKB-SubCell"/>
</dbReference>
<dbReference type="Gene3D" id="3.30.200.20">
    <property type="entry name" value="Phosphorylase Kinase, domain 1"/>
    <property type="match status" value="1"/>
</dbReference>
<dbReference type="EMBL" id="LWDX02040330">
    <property type="protein sequence ID" value="OEL24196.1"/>
    <property type="molecule type" value="Genomic_DNA"/>
</dbReference>
<evidence type="ECO:0000256" key="1">
    <source>
        <dbReference type="ARBA" id="ARBA00004167"/>
    </source>
</evidence>
<organism evidence="14 15">
    <name type="scientific">Dichanthelium oligosanthes</name>
    <dbReference type="NCBI Taxonomy" id="888268"/>
    <lineage>
        <taxon>Eukaryota</taxon>
        <taxon>Viridiplantae</taxon>
        <taxon>Streptophyta</taxon>
        <taxon>Embryophyta</taxon>
        <taxon>Tracheophyta</taxon>
        <taxon>Spermatophyta</taxon>
        <taxon>Magnoliopsida</taxon>
        <taxon>Liliopsida</taxon>
        <taxon>Poales</taxon>
        <taxon>Poaceae</taxon>
        <taxon>PACMAD clade</taxon>
        <taxon>Panicoideae</taxon>
        <taxon>Panicodae</taxon>
        <taxon>Paniceae</taxon>
        <taxon>Dichantheliinae</taxon>
        <taxon>Dichanthelium</taxon>
    </lineage>
</organism>
<reference evidence="14 15" key="1">
    <citation type="submission" date="2016-09" db="EMBL/GenBank/DDBJ databases">
        <title>The draft genome of Dichanthelium oligosanthes: A C3 panicoid grass species.</title>
        <authorList>
            <person name="Studer A.J."/>
            <person name="Schnable J.C."/>
            <person name="Brutnell T.P."/>
        </authorList>
    </citation>
    <scope>NUCLEOTIDE SEQUENCE [LARGE SCALE GENOMIC DNA]</scope>
    <source>
        <strain evidence="15">cv. Kellogg 1175</strain>
        <tissue evidence="14">Leaf</tissue>
    </source>
</reference>
<evidence type="ECO:0000256" key="10">
    <source>
        <dbReference type="ARBA" id="ARBA00023136"/>
    </source>
</evidence>
<dbReference type="PROSITE" id="PS50011">
    <property type="entry name" value="PROTEIN_KINASE_DOM"/>
    <property type="match status" value="1"/>
</dbReference>
<dbReference type="InterPro" id="IPR001611">
    <property type="entry name" value="Leu-rich_rpt"/>
</dbReference>
<dbReference type="GO" id="GO:0004672">
    <property type="term" value="F:protein kinase activity"/>
    <property type="evidence" value="ECO:0007669"/>
    <property type="project" value="InterPro"/>
</dbReference>
<dbReference type="InterPro" id="IPR032675">
    <property type="entry name" value="LRR_dom_sf"/>
</dbReference>
<evidence type="ECO:0000256" key="5">
    <source>
        <dbReference type="ARBA" id="ARBA00022729"/>
    </source>
</evidence>
<feature type="non-terminal residue" evidence="14">
    <location>
        <position position="308"/>
    </location>
</feature>
<comment type="caution">
    <text evidence="14">The sequence shown here is derived from an EMBL/GenBank/DDBJ whole genome shotgun (WGS) entry which is preliminary data.</text>
</comment>
<dbReference type="Pfam" id="PF07714">
    <property type="entry name" value="PK_Tyr_Ser-Thr"/>
    <property type="match status" value="1"/>
</dbReference>
<dbReference type="FunFam" id="3.80.10.10:FF:000722">
    <property type="entry name" value="Leucine-rich repeat receptor-like protein kinase"/>
    <property type="match status" value="1"/>
</dbReference>
<dbReference type="PANTHER" id="PTHR48008">
    <property type="entry name" value="LEUCINE-RICH REPEAT RECEPTOR-LIKE PROTEIN KINASE IMK3-RELATED"/>
    <property type="match status" value="1"/>
</dbReference>
<dbReference type="Proteomes" id="UP000095767">
    <property type="component" value="Unassembled WGS sequence"/>
</dbReference>
<sequence length="308" mass="32143">DAITGSYQLVFLSLAHNALDGPIPESLTKLTKLQELDLSGNDLSGEIPPSLGNLTATLHSFNISYNNLSGAVPSSLANKFKEPSFTGNVLLCGYSASTPCPASPSPAPSSPAEEPRGRRKFSTKELILIVAGIVVGVLILLLLCCLLLCFLTRKRSSSTTGAARSGKQAAKDAAGAGAAAAGRGEKPGSGVAEVESGGDVGGKLVHFDGPLAFTADDLLCATAEIMGKSTYGTVYKATLEDGSLVAVKRLREKITKGHKEFEAEAAVLGRIRHPNLLALRAYYLGPKGEKLLIFDYMPKGSLSAFLHG</sequence>
<keyword evidence="5" id="KW-0732">Signal</keyword>
<keyword evidence="14" id="KW-0808">Transferase</keyword>
<comment type="subcellular location">
    <subcellularLocation>
        <location evidence="1">Membrane</location>
        <topology evidence="1">Single-pass membrane protein</topology>
    </subcellularLocation>
</comment>
<dbReference type="InterPro" id="IPR000719">
    <property type="entry name" value="Prot_kinase_dom"/>
</dbReference>
<dbReference type="SUPFAM" id="SSF52058">
    <property type="entry name" value="L domain-like"/>
    <property type="match status" value="1"/>
</dbReference>
<evidence type="ECO:0000256" key="3">
    <source>
        <dbReference type="ARBA" id="ARBA00022614"/>
    </source>
</evidence>
<feature type="transmembrane region" description="Helical" evidence="12">
    <location>
        <begin position="126"/>
        <end position="151"/>
    </location>
</feature>
<evidence type="ECO:0000256" key="7">
    <source>
        <dbReference type="ARBA" id="ARBA00022741"/>
    </source>
</evidence>
<dbReference type="STRING" id="888268.A0A1E5VGE1"/>
<evidence type="ECO:0000256" key="11">
    <source>
        <dbReference type="ARBA" id="ARBA00023170"/>
    </source>
</evidence>
<evidence type="ECO:0000256" key="2">
    <source>
        <dbReference type="ARBA" id="ARBA00022553"/>
    </source>
</evidence>
<keyword evidence="15" id="KW-1185">Reference proteome</keyword>
<evidence type="ECO:0000256" key="6">
    <source>
        <dbReference type="ARBA" id="ARBA00022737"/>
    </source>
</evidence>
<evidence type="ECO:0000256" key="8">
    <source>
        <dbReference type="ARBA" id="ARBA00022840"/>
    </source>
</evidence>
<dbReference type="SUPFAM" id="SSF56112">
    <property type="entry name" value="Protein kinase-like (PK-like)"/>
    <property type="match status" value="1"/>
</dbReference>
<feature type="non-terminal residue" evidence="14">
    <location>
        <position position="1"/>
    </location>
</feature>
<keyword evidence="7" id="KW-0547">Nucleotide-binding</keyword>
<evidence type="ECO:0000313" key="15">
    <source>
        <dbReference type="Proteomes" id="UP000095767"/>
    </source>
</evidence>
<dbReference type="PROSITE" id="PS51450">
    <property type="entry name" value="LRR"/>
    <property type="match status" value="1"/>
</dbReference>
<keyword evidence="9 12" id="KW-1133">Transmembrane helix</keyword>
<dbReference type="GO" id="GO:0005524">
    <property type="term" value="F:ATP binding"/>
    <property type="evidence" value="ECO:0007669"/>
    <property type="project" value="UniProtKB-KW"/>
</dbReference>
<dbReference type="Pfam" id="PF00560">
    <property type="entry name" value="LRR_1"/>
    <property type="match status" value="3"/>
</dbReference>
<keyword evidence="11 14" id="KW-0675">Receptor</keyword>
<dbReference type="FunFam" id="3.30.200.20:FF:000486">
    <property type="entry name" value="Leucine-rich repeat receptor-like protein kinase"/>
    <property type="match status" value="1"/>
</dbReference>
<keyword evidence="14" id="KW-0418">Kinase</keyword>
<keyword evidence="8" id="KW-0067">ATP-binding</keyword>
<name>A0A1E5VGE1_9POAL</name>
<accession>A0A1E5VGE1</accession>
<evidence type="ECO:0000256" key="4">
    <source>
        <dbReference type="ARBA" id="ARBA00022692"/>
    </source>
</evidence>
<dbReference type="InterPro" id="IPR052451">
    <property type="entry name" value="Ser/Thr_kinase-like"/>
</dbReference>
<keyword evidence="10 12" id="KW-0472">Membrane</keyword>
<keyword evidence="4 12" id="KW-0812">Transmembrane</keyword>
<protein>
    <submittedName>
        <fullName evidence="14">Putative inactive leucine-rich repeat receptor-like protein kinase IMK2</fullName>
    </submittedName>
</protein>
<dbReference type="AlphaFoldDB" id="A0A1E5VGE1"/>